<dbReference type="AlphaFoldDB" id="A0A9Q1H894"/>
<protein>
    <submittedName>
        <fullName evidence="3">Cysteine desulfurase 1, chloroplastic</fullName>
    </submittedName>
</protein>
<gene>
    <name evidence="3" type="ORF">HOLleu_19889</name>
</gene>
<dbReference type="Proteomes" id="UP001152320">
    <property type="component" value="Chromosome 9"/>
</dbReference>
<accession>A0A9Q1H894</accession>
<dbReference type="OrthoDB" id="420046at2759"/>
<dbReference type="Gene3D" id="3.40.640.10">
    <property type="entry name" value="Type I PLP-dependent aspartate aminotransferase-like (Major domain)"/>
    <property type="match status" value="1"/>
</dbReference>
<proteinExistence type="predicted"/>
<organism evidence="3 4">
    <name type="scientific">Holothuria leucospilota</name>
    <name type="common">Black long sea cucumber</name>
    <name type="synonym">Mertensiothuria leucospilota</name>
    <dbReference type="NCBI Taxonomy" id="206669"/>
    <lineage>
        <taxon>Eukaryota</taxon>
        <taxon>Metazoa</taxon>
        <taxon>Echinodermata</taxon>
        <taxon>Eleutherozoa</taxon>
        <taxon>Echinozoa</taxon>
        <taxon>Holothuroidea</taxon>
        <taxon>Aspidochirotacea</taxon>
        <taxon>Aspidochirotida</taxon>
        <taxon>Holothuriidae</taxon>
        <taxon>Holothuria</taxon>
    </lineage>
</organism>
<feature type="domain" description="Aminotransferase class V" evidence="2">
    <location>
        <begin position="96"/>
        <end position="410"/>
    </location>
</feature>
<feature type="compositionally biased region" description="Polar residues" evidence="1">
    <location>
        <begin position="536"/>
        <end position="546"/>
    </location>
</feature>
<evidence type="ECO:0000313" key="4">
    <source>
        <dbReference type="Proteomes" id="UP001152320"/>
    </source>
</evidence>
<dbReference type="Gene3D" id="3.90.1150.10">
    <property type="entry name" value="Aspartate Aminotransferase, domain 1"/>
    <property type="match status" value="1"/>
</dbReference>
<dbReference type="EMBL" id="JAIZAY010000009">
    <property type="protein sequence ID" value="KAJ8036031.1"/>
    <property type="molecule type" value="Genomic_DNA"/>
</dbReference>
<sequence>MPEFSADHLPGMIPDGYDSVSLNSEEAQRIFNGDKEDYEDPSHINESNSNGMISLKKQKLLKYVEDNIIGHWTGFTGPFGRKRAVYCDYTASGRGIIKRSVNASSEDVLIFTGSGTTGAVHKLVKAMELEGVKAKQTVVFVGPFEHHSNILPWKETGATIIRIRHTYNDVIDFQHLEEELKLYASKKKYRIGCFTAAANVTGIITDADKVSALLHKYGALAFWDYATAGDKIRDIFIHFSDGSDYSKDAVYFSPHKFIGGVGTPGVLVAKKKLFTNAVPSQCGGGTVLYVTRSTHFYLRDIEEREEGGTPAIVESIRAGLAFRLKQAIGTDTIMAREYELVRMAVDRWKRNPNIVFLGGTETNRLPIFSFVICHPKSGKLLHHNFVATVLNDLYGIQARGGCACAGPYAQDLLGISEELAEKFIYYLLDEEDITNTGLAKYKNISGKKSLGIMKPGFLRLNLPFFFSNELVAFIILAVDQVAKNGWKLLPQYQPNVLTGTWHYIGKTDESNSSDSEGDSLHKTNFKDGYFYAPRSPYSSPSGATGDNQDREREMIRTTVQAATTIYLKMNKQISFPKESYHDKLDSHVENEDLVWFLRPRDVVKRLSAERAFPLSQRRESLSENTDQIFKPVDRSFLFVPPDYQEKAETKPKRNIRNLSNRLKFKSQPSCAVS</sequence>
<dbReference type="InterPro" id="IPR015422">
    <property type="entry name" value="PyrdxlP-dep_Trfase_small"/>
</dbReference>
<comment type="caution">
    <text evidence="3">The sequence shown here is derived from an EMBL/GenBank/DDBJ whole genome shotgun (WGS) entry which is preliminary data.</text>
</comment>
<dbReference type="PANTHER" id="PTHR43686:SF1">
    <property type="entry name" value="AMINOTRAN_5 DOMAIN-CONTAINING PROTEIN"/>
    <property type="match status" value="1"/>
</dbReference>
<evidence type="ECO:0000256" key="1">
    <source>
        <dbReference type="SAM" id="MobiDB-lite"/>
    </source>
</evidence>
<dbReference type="SUPFAM" id="SSF53383">
    <property type="entry name" value="PLP-dependent transferases"/>
    <property type="match status" value="1"/>
</dbReference>
<dbReference type="InterPro" id="IPR015424">
    <property type="entry name" value="PyrdxlP-dep_Trfase"/>
</dbReference>
<keyword evidence="4" id="KW-1185">Reference proteome</keyword>
<evidence type="ECO:0000259" key="2">
    <source>
        <dbReference type="Pfam" id="PF00266"/>
    </source>
</evidence>
<dbReference type="InterPro" id="IPR000192">
    <property type="entry name" value="Aminotrans_V_dom"/>
</dbReference>
<evidence type="ECO:0000313" key="3">
    <source>
        <dbReference type="EMBL" id="KAJ8036031.1"/>
    </source>
</evidence>
<reference evidence="3" key="1">
    <citation type="submission" date="2021-10" db="EMBL/GenBank/DDBJ databases">
        <title>Tropical sea cucumber genome reveals ecological adaptation and Cuvierian tubules defense mechanism.</title>
        <authorList>
            <person name="Chen T."/>
        </authorList>
    </citation>
    <scope>NUCLEOTIDE SEQUENCE</scope>
    <source>
        <strain evidence="3">Nanhai2018</strain>
        <tissue evidence="3">Muscle</tissue>
    </source>
</reference>
<dbReference type="InterPro" id="IPR015421">
    <property type="entry name" value="PyrdxlP-dep_Trfase_major"/>
</dbReference>
<dbReference type="PANTHER" id="PTHR43686">
    <property type="entry name" value="SULFURTRANSFERASE-RELATED"/>
    <property type="match status" value="1"/>
</dbReference>
<name>A0A9Q1H894_HOLLE</name>
<dbReference type="Pfam" id="PF00266">
    <property type="entry name" value="Aminotran_5"/>
    <property type="match status" value="1"/>
</dbReference>
<feature type="region of interest" description="Disordered" evidence="1">
    <location>
        <begin position="524"/>
        <end position="550"/>
    </location>
</feature>